<keyword evidence="2" id="KW-1185">Reference proteome</keyword>
<sequence>MTGVQEFICISGQRHYCRGGLKNGAGINVFVIRHYINIQLQAA</sequence>
<dbReference type="Proteomes" id="UP000184603">
    <property type="component" value="Unassembled WGS sequence"/>
</dbReference>
<proteinExistence type="predicted"/>
<gene>
    <name evidence="1" type="ORF">SAMN02745220_01669</name>
</gene>
<dbReference type="STRING" id="1121416.SAMN02745220_01669"/>
<evidence type="ECO:0000313" key="2">
    <source>
        <dbReference type="Proteomes" id="UP000184603"/>
    </source>
</evidence>
<evidence type="ECO:0000313" key="1">
    <source>
        <dbReference type="EMBL" id="SHO46865.1"/>
    </source>
</evidence>
<dbReference type="EMBL" id="FRFE01000006">
    <property type="protein sequence ID" value="SHO46865.1"/>
    <property type="molecule type" value="Genomic_DNA"/>
</dbReference>
<dbReference type="AlphaFoldDB" id="A0A1M7Y3U7"/>
<protein>
    <submittedName>
        <fullName evidence="1">Uncharacterized protein</fullName>
    </submittedName>
</protein>
<reference evidence="1 2" key="1">
    <citation type="submission" date="2016-12" db="EMBL/GenBank/DDBJ databases">
        <authorList>
            <person name="Song W.-J."/>
            <person name="Kurnit D.M."/>
        </authorList>
    </citation>
    <scope>NUCLEOTIDE SEQUENCE [LARGE SCALE GENOMIC DNA]</scope>
    <source>
        <strain evidence="1 2">DSM 18488</strain>
    </source>
</reference>
<accession>A0A1M7Y3U7</accession>
<name>A0A1M7Y3U7_9BACT</name>
<organism evidence="1 2">
    <name type="scientific">Desulfopila aestuarii DSM 18488</name>
    <dbReference type="NCBI Taxonomy" id="1121416"/>
    <lineage>
        <taxon>Bacteria</taxon>
        <taxon>Pseudomonadati</taxon>
        <taxon>Thermodesulfobacteriota</taxon>
        <taxon>Desulfobulbia</taxon>
        <taxon>Desulfobulbales</taxon>
        <taxon>Desulfocapsaceae</taxon>
        <taxon>Desulfopila</taxon>
    </lineage>
</organism>